<dbReference type="AlphaFoldDB" id="A0A177NJF7"/>
<dbReference type="EMBL" id="LUUK01000179">
    <property type="protein sequence ID" value="OAI17180.1"/>
    <property type="molecule type" value="Genomic_DNA"/>
</dbReference>
<organism evidence="1 2">
    <name type="scientific">Methylomonas koyamae</name>
    <dbReference type="NCBI Taxonomy" id="702114"/>
    <lineage>
        <taxon>Bacteria</taxon>
        <taxon>Pseudomonadati</taxon>
        <taxon>Pseudomonadota</taxon>
        <taxon>Gammaproteobacteria</taxon>
        <taxon>Methylococcales</taxon>
        <taxon>Methylococcaceae</taxon>
        <taxon>Methylomonas</taxon>
    </lineage>
</organism>
<proteinExistence type="predicted"/>
<evidence type="ECO:0000313" key="2">
    <source>
        <dbReference type="Proteomes" id="UP000077628"/>
    </source>
</evidence>
<name>A0A177NJF7_9GAMM</name>
<evidence type="ECO:0000313" key="1">
    <source>
        <dbReference type="EMBL" id="OAI17180.1"/>
    </source>
</evidence>
<accession>A0A177NJF7</accession>
<comment type="caution">
    <text evidence="1">The sequence shown here is derived from an EMBL/GenBank/DDBJ whole genome shotgun (WGS) entry which is preliminary data.</text>
</comment>
<dbReference type="Pfam" id="PF03269">
    <property type="entry name" value="DUF268"/>
    <property type="match status" value="1"/>
</dbReference>
<dbReference type="STRING" id="702114.A1355_08380"/>
<dbReference type="InterPro" id="IPR004951">
    <property type="entry name" value="DUF268_CAE_spp"/>
</dbReference>
<reference evidence="2" key="1">
    <citation type="submission" date="2016-03" db="EMBL/GenBank/DDBJ databases">
        <authorList>
            <person name="Heylen K."/>
            <person name="De Vos P."/>
            <person name="Vekeman B."/>
        </authorList>
    </citation>
    <scope>NUCLEOTIDE SEQUENCE [LARGE SCALE GENOMIC DNA]</scope>
    <source>
        <strain evidence="2">R-45383</strain>
    </source>
</reference>
<evidence type="ECO:0008006" key="3">
    <source>
        <dbReference type="Google" id="ProtNLM"/>
    </source>
</evidence>
<protein>
    <recommendedName>
        <fullName evidence="3">Methyltransferase type 11 domain-containing protein</fullName>
    </recommendedName>
</protein>
<keyword evidence="2" id="KW-1185">Reference proteome</keyword>
<sequence>MHVAEHIGLERYGDPFDPKGDIIAMHELQRVLMPGGYLLFVVPIGGVARIQYNAHRIYTVRQILNYFNTLKLVDFSLIKDDGNFESPSNFRTADAQNYGCGCFMFIKPTDYLDHAM</sequence>
<gene>
    <name evidence="1" type="ORF">A1355_08380</name>
</gene>
<dbReference type="Proteomes" id="UP000077628">
    <property type="component" value="Unassembled WGS sequence"/>
</dbReference>